<gene>
    <name evidence="2" type="ORF">BP5796_04642</name>
</gene>
<proteinExistence type="predicted"/>
<sequence>MSASNVSDTSAMCIVHPGNSHPQDCDVCFQNVFGIFMGASATTAAPRSESKGRVIGALQHSHNPRATAQSSVQGQNPTRTFTTCPAPRTQPLPLAARMPYPEAAKASFRPKIFPGMGVNFDDYPDRHALSSDDDENVDRFALSGTEMKGKKRTVGGRKGTKKRKDGK</sequence>
<feature type="region of interest" description="Disordered" evidence="1">
    <location>
        <begin position="62"/>
        <end position="93"/>
    </location>
</feature>
<comment type="caution">
    <text evidence="2">The sequence shown here is derived from an EMBL/GenBank/DDBJ whole genome shotgun (WGS) entry which is preliminary data.</text>
</comment>
<keyword evidence="3" id="KW-1185">Reference proteome</keyword>
<evidence type="ECO:0000313" key="3">
    <source>
        <dbReference type="Proteomes" id="UP000256328"/>
    </source>
</evidence>
<organism evidence="2 3">
    <name type="scientific">Coleophoma crateriformis</name>
    <dbReference type="NCBI Taxonomy" id="565419"/>
    <lineage>
        <taxon>Eukaryota</taxon>
        <taxon>Fungi</taxon>
        <taxon>Dikarya</taxon>
        <taxon>Ascomycota</taxon>
        <taxon>Pezizomycotina</taxon>
        <taxon>Leotiomycetes</taxon>
        <taxon>Helotiales</taxon>
        <taxon>Dermateaceae</taxon>
        <taxon>Coleophoma</taxon>
    </lineage>
</organism>
<dbReference type="AlphaFoldDB" id="A0A3D8SAI3"/>
<name>A0A3D8SAI3_9HELO</name>
<evidence type="ECO:0000313" key="2">
    <source>
        <dbReference type="EMBL" id="RDW83151.1"/>
    </source>
</evidence>
<accession>A0A3D8SAI3</accession>
<feature type="region of interest" description="Disordered" evidence="1">
    <location>
        <begin position="120"/>
        <end position="167"/>
    </location>
</feature>
<dbReference type="Proteomes" id="UP000256328">
    <property type="component" value="Unassembled WGS sequence"/>
</dbReference>
<feature type="compositionally biased region" description="Polar residues" evidence="1">
    <location>
        <begin position="62"/>
        <end position="83"/>
    </location>
</feature>
<reference evidence="2 3" key="1">
    <citation type="journal article" date="2018" name="IMA Fungus">
        <title>IMA Genome-F 9: Draft genome sequence of Annulohypoxylon stygium, Aspergillus mulundensis, Berkeleyomyces basicola (syn. Thielaviopsis basicola), Ceratocystis smalleyi, two Cercospora beticola strains, Coleophoma cylindrospora, Fusarium fracticaudum, Phialophora cf. hyalina, and Morchella septimelata.</title>
        <authorList>
            <person name="Wingfield B.D."/>
            <person name="Bills G.F."/>
            <person name="Dong Y."/>
            <person name="Huang W."/>
            <person name="Nel W.J."/>
            <person name="Swalarsk-Parry B.S."/>
            <person name="Vaghefi N."/>
            <person name="Wilken P.M."/>
            <person name="An Z."/>
            <person name="de Beer Z.W."/>
            <person name="De Vos L."/>
            <person name="Chen L."/>
            <person name="Duong T.A."/>
            <person name="Gao Y."/>
            <person name="Hammerbacher A."/>
            <person name="Kikkert J.R."/>
            <person name="Li Y."/>
            <person name="Li H."/>
            <person name="Li K."/>
            <person name="Li Q."/>
            <person name="Liu X."/>
            <person name="Ma X."/>
            <person name="Naidoo K."/>
            <person name="Pethybridge S.J."/>
            <person name="Sun J."/>
            <person name="Steenkamp E.T."/>
            <person name="van der Nest M.A."/>
            <person name="van Wyk S."/>
            <person name="Wingfield M.J."/>
            <person name="Xiong C."/>
            <person name="Yue Q."/>
            <person name="Zhang X."/>
        </authorList>
    </citation>
    <scope>NUCLEOTIDE SEQUENCE [LARGE SCALE GENOMIC DNA]</scope>
    <source>
        <strain evidence="2 3">BP5796</strain>
    </source>
</reference>
<dbReference type="OrthoDB" id="10321908at2759"/>
<protein>
    <submittedName>
        <fullName evidence="2">Uncharacterized protein</fullName>
    </submittedName>
</protein>
<feature type="compositionally biased region" description="Basic residues" evidence="1">
    <location>
        <begin position="149"/>
        <end position="167"/>
    </location>
</feature>
<dbReference type="EMBL" id="PDLN01000006">
    <property type="protein sequence ID" value="RDW83151.1"/>
    <property type="molecule type" value="Genomic_DNA"/>
</dbReference>
<evidence type="ECO:0000256" key="1">
    <source>
        <dbReference type="SAM" id="MobiDB-lite"/>
    </source>
</evidence>